<keyword evidence="3" id="KW-1185">Reference proteome</keyword>
<dbReference type="InterPro" id="IPR013783">
    <property type="entry name" value="Ig-like_fold"/>
</dbReference>
<proteinExistence type="predicted"/>
<evidence type="ECO:0000259" key="1">
    <source>
        <dbReference type="PROSITE" id="PS50853"/>
    </source>
</evidence>
<accession>A0A3B3YZ07</accession>
<protein>
    <recommendedName>
        <fullName evidence="1">Fibronectin type-III domain-containing protein</fullName>
    </recommendedName>
</protein>
<dbReference type="Gene3D" id="2.60.40.10">
    <property type="entry name" value="Immunoglobulins"/>
    <property type="match status" value="1"/>
</dbReference>
<reference evidence="2" key="1">
    <citation type="submission" date="2025-08" db="UniProtKB">
        <authorList>
            <consortium name="Ensembl"/>
        </authorList>
    </citation>
    <scope>IDENTIFICATION</scope>
</reference>
<dbReference type="InterPro" id="IPR003961">
    <property type="entry name" value="FN3_dom"/>
</dbReference>
<dbReference type="AlphaFoldDB" id="A0A3B3YZ07"/>
<dbReference type="Ensembl" id="ENSPMET00000026461.1">
    <property type="protein sequence ID" value="ENSPMEP00000032509.1"/>
    <property type="gene ID" value="ENSPMEG00000020401.1"/>
</dbReference>
<dbReference type="Proteomes" id="UP000261480">
    <property type="component" value="Unplaced"/>
</dbReference>
<reference evidence="2" key="2">
    <citation type="submission" date="2025-09" db="UniProtKB">
        <authorList>
            <consortium name="Ensembl"/>
        </authorList>
    </citation>
    <scope>IDENTIFICATION</scope>
</reference>
<evidence type="ECO:0000313" key="2">
    <source>
        <dbReference type="Ensembl" id="ENSPMEP00000032509.1"/>
    </source>
</evidence>
<dbReference type="PROSITE" id="PS50853">
    <property type="entry name" value="FN3"/>
    <property type="match status" value="1"/>
</dbReference>
<name>A0A3B3YZ07_9TELE</name>
<feature type="domain" description="Fibronectin type-III" evidence="1">
    <location>
        <begin position="1"/>
        <end position="56"/>
    </location>
</feature>
<sequence length="100" mass="11038">ETGAEWQNHTAPADARSLVVSGLSPGTWYKAALYGVHTGALLEPVFADTITGTDAVSSGASLFFLHPIYFLMMHHLPMCITHSVIHAQHLKERCRFFQDL</sequence>
<organism evidence="2 3">
    <name type="scientific">Poecilia mexicana</name>
    <dbReference type="NCBI Taxonomy" id="48701"/>
    <lineage>
        <taxon>Eukaryota</taxon>
        <taxon>Metazoa</taxon>
        <taxon>Chordata</taxon>
        <taxon>Craniata</taxon>
        <taxon>Vertebrata</taxon>
        <taxon>Euteleostomi</taxon>
        <taxon>Actinopterygii</taxon>
        <taxon>Neopterygii</taxon>
        <taxon>Teleostei</taxon>
        <taxon>Neoteleostei</taxon>
        <taxon>Acanthomorphata</taxon>
        <taxon>Ovalentaria</taxon>
        <taxon>Atherinomorphae</taxon>
        <taxon>Cyprinodontiformes</taxon>
        <taxon>Poeciliidae</taxon>
        <taxon>Poeciliinae</taxon>
        <taxon>Poecilia</taxon>
    </lineage>
</organism>
<evidence type="ECO:0000313" key="3">
    <source>
        <dbReference type="Proteomes" id="UP000261480"/>
    </source>
</evidence>
<dbReference type="STRING" id="48701.ENSPMEP00000032509"/>
<dbReference type="InterPro" id="IPR036116">
    <property type="entry name" value="FN3_sf"/>
</dbReference>
<dbReference type="SUPFAM" id="SSF49265">
    <property type="entry name" value="Fibronectin type III"/>
    <property type="match status" value="1"/>
</dbReference>